<accession>A0A382KAH6</accession>
<dbReference type="InterPro" id="IPR003607">
    <property type="entry name" value="HD/PDEase_dom"/>
</dbReference>
<proteinExistence type="predicted"/>
<dbReference type="GO" id="GO:0008832">
    <property type="term" value="F:dGTPase activity"/>
    <property type="evidence" value="ECO:0007669"/>
    <property type="project" value="TreeGrafter"/>
</dbReference>
<dbReference type="InterPro" id="IPR050135">
    <property type="entry name" value="dGTPase-like"/>
</dbReference>
<dbReference type="Pfam" id="PF19276">
    <property type="entry name" value="HD_assoc_2"/>
    <property type="match status" value="1"/>
</dbReference>
<dbReference type="CDD" id="cd00077">
    <property type="entry name" value="HDc"/>
    <property type="match status" value="1"/>
</dbReference>
<gene>
    <name evidence="2" type="ORF">METZ01_LOCUS274798</name>
</gene>
<dbReference type="PANTHER" id="PTHR11373:SF4">
    <property type="entry name" value="DEOXYNUCLEOSIDE TRIPHOSPHATE TRIPHOSPHOHYDROLASE SAMHD1"/>
    <property type="match status" value="1"/>
</dbReference>
<sequence length="313" mass="35783">MNHQLLAEEGKAIRDPVWGYIHVPDPVLALVDTEDFQRLRNITQLGYVHLVYPGARHSRFEHSLGVYHLAKQFLIRLLDSDPPLDLGEEDVRVFIAATLLHDIGHYPFSHTLEELMPFFVLHEERARQIIEDRDGAIYQVLKDSFQIDPVRVANVIDYKSKDREVPAADLLLANILSGTLDPDKIDYLLRDSMFCGVPFGESVNRDRLAASIIFDPERKRLAITSKGVSAVEALVFTNYLMYRNVYWHHAVRSASAMFKRAVQEILLHPQNQLDSSGFHHLTESQLVSMLQDEQERLGLENSAQLLAGTIHRR</sequence>
<reference evidence="2" key="1">
    <citation type="submission" date="2018-05" db="EMBL/GenBank/DDBJ databases">
        <authorList>
            <person name="Lanie J.A."/>
            <person name="Ng W.-L."/>
            <person name="Kazmierczak K.M."/>
            <person name="Andrzejewski T.M."/>
            <person name="Davidsen T.M."/>
            <person name="Wayne K.J."/>
            <person name="Tettelin H."/>
            <person name="Glass J.I."/>
            <person name="Rusch D."/>
            <person name="Podicherti R."/>
            <person name="Tsui H.-C.T."/>
            <person name="Winkler M.E."/>
        </authorList>
    </citation>
    <scope>NUCLEOTIDE SEQUENCE</scope>
</reference>
<evidence type="ECO:0000313" key="2">
    <source>
        <dbReference type="EMBL" id="SVC21944.1"/>
    </source>
</evidence>
<dbReference type="EMBL" id="UINC01079696">
    <property type="protein sequence ID" value="SVC21944.1"/>
    <property type="molecule type" value="Genomic_DNA"/>
</dbReference>
<dbReference type="SMART" id="SM00471">
    <property type="entry name" value="HDc"/>
    <property type="match status" value="1"/>
</dbReference>
<feature type="non-terminal residue" evidence="2">
    <location>
        <position position="313"/>
    </location>
</feature>
<dbReference type="InterPro" id="IPR006674">
    <property type="entry name" value="HD_domain"/>
</dbReference>
<feature type="domain" description="HD/PDEase" evidence="1">
    <location>
        <begin position="55"/>
        <end position="168"/>
    </location>
</feature>
<organism evidence="2">
    <name type="scientific">marine metagenome</name>
    <dbReference type="NCBI Taxonomy" id="408172"/>
    <lineage>
        <taxon>unclassified sequences</taxon>
        <taxon>metagenomes</taxon>
        <taxon>ecological metagenomes</taxon>
    </lineage>
</organism>
<evidence type="ECO:0000259" key="1">
    <source>
        <dbReference type="SMART" id="SM00471"/>
    </source>
</evidence>
<dbReference type="GO" id="GO:0006203">
    <property type="term" value="P:dGTP catabolic process"/>
    <property type="evidence" value="ECO:0007669"/>
    <property type="project" value="TreeGrafter"/>
</dbReference>
<name>A0A382KAH6_9ZZZZ</name>
<dbReference type="Pfam" id="PF01966">
    <property type="entry name" value="HD"/>
    <property type="match status" value="1"/>
</dbReference>
<dbReference type="AlphaFoldDB" id="A0A382KAH6"/>
<dbReference type="InterPro" id="IPR045509">
    <property type="entry name" value="HD_assoc_2"/>
</dbReference>
<protein>
    <recommendedName>
        <fullName evidence="1">HD/PDEase domain-containing protein</fullName>
    </recommendedName>
</protein>
<dbReference type="PANTHER" id="PTHR11373">
    <property type="entry name" value="DEOXYNUCLEOSIDE TRIPHOSPHATE TRIPHOSPHOHYDROLASE"/>
    <property type="match status" value="1"/>
</dbReference>
<dbReference type="Gene3D" id="1.10.3210.10">
    <property type="entry name" value="Hypothetical protein af1432"/>
    <property type="match status" value="1"/>
</dbReference>
<dbReference type="SUPFAM" id="SSF109604">
    <property type="entry name" value="HD-domain/PDEase-like"/>
    <property type="match status" value="1"/>
</dbReference>